<feature type="non-terminal residue" evidence="1">
    <location>
        <position position="73"/>
    </location>
</feature>
<accession>A0ABN9MFN4</accession>
<keyword evidence="2" id="KW-1185">Reference proteome</keyword>
<gene>
    <name evidence="1" type="ORF">RIMI_LOCUS17940075</name>
</gene>
<dbReference type="Proteomes" id="UP001176940">
    <property type="component" value="Unassembled WGS sequence"/>
</dbReference>
<organism evidence="1 2">
    <name type="scientific">Ranitomeya imitator</name>
    <name type="common">mimic poison frog</name>
    <dbReference type="NCBI Taxonomy" id="111125"/>
    <lineage>
        <taxon>Eukaryota</taxon>
        <taxon>Metazoa</taxon>
        <taxon>Chordata</taxon>
        <taxon>Craniata</taxon>
        <taxon>Vertebrata</taxon>
        <taxon>Euteleostomi</taxon>
        <taxon>Amphibia</taxon>
        <taxon>Batrachia</taxon>
        <taxon>Anura</taxon>
        <taxon>Neobatrachia</taxon>
        <taxon>Hyloidea</taxon>
        <taxon>Dendrobatidae</taxon>
        <taxon>Dendrobatinae</taxon>
        <taxon>Ranitomeya</taxon>
    </lineage>
</organism>
<dbReference type="EMBL" id="CAUEEQ010053553">
    <property type="protein sequence ID" value="CAJ0961749.1"/>
    <property type="molecule type" value="Genomic_DNA"/>
</dbReference>
<comment type="caution">
    <text evidence="1">The sequence shown here is derived from an EMBL/GenBank/DDBJ whole genome shotgun (WGS) entry which is preliminary data.</text>
</comment>
<proteinExistence type="predicted"/>
<evidence type="ECO:0000313" key="2">
    <source>
        <dbReference type="Proteomes" id="UP001176940"/>
    </source>
</evidence>
<reference evidence="1" key="1">
    <citation type="submission" date="2023-07" db="EMBL/GenBank/DDBJ databases">
        <authorList>
            <person name="Stuckert A."/>
        </authorList>
    </citation>
    <scope>NUCLEOTIDE SEQUENCE</scope>
</reference>
<name>A0ABN9MFN4_9NEOB</name>
<sequence>METLKRDLMYKDKTNGVFKSDGTFSYFLKYAAGIIFNPFMTQPILTLKTLPSGEMGVNPFTRPAGTRSFHDAA</sequence>
<evidence type="ECO:0000313" key="1">
    <source>
        <dbReference type="EMBL" id="CAJ0961749.1"/>
    </source>
</evidence>
<protein>
    <submittedName>
        <fullName evidence="1">Uncharacterized protein</fullName>
    </submittedName>
</protein>